<proteinExistence type="predicted"/>
<name>A0A0D0AT14_9AGAR</name>
<organism evidence="1 2">
    <name type="scientific">Collybiopsis luxurians FD-317 M1</name>
    <dbReference type="NCBI Taxonomy" id="944289"/>
    <lineage>
        <taxon>Eukaryota</taxon>
        <taxon>Fungi</taxon>
        <taxon>Dikarya</taxon>
        <taxon>Basidiomycota</taxon>
        <taxon>Agaricomycotina</taxon>
        <taxon>Agaricomycetes</taxon>
        <taxon>Agaricomycetidae</taxon>
        <taxon>Agaricales</taxon>
        <taxon>Marasmiineae</taxon>
        <taxon>Omphalotaceae</taxon>
        <taxon>Collybiopsis</taxon>
        <taxon>Collybiopsis luxurians</taxon>
    </lineage>
</organism>
<dbReference type="Proteomes" id="UP000053593">
    <property type="component" value="Unassembled WGS sequence"/>
</dbReference>
<keyword evidence="2" id="KW-1185">Reference proteome</keyword>
<dbReference type="OrthoDB" id="3200967at2759"/>
<dbReference type="EMBL" id="KN834828">
    <property type="protein sequence ID" value="KIK53545.1"/>
    <property type="molecule type" value="Genomic_DNA"/>
</dbReference>
<evidence type="ECO:0000313" key="2">
    <source>
        <dbReference type="Proteomes" id="UP000053593"/>
    </source>
</evidence>
<reference evidence="1 2" key="1">
    <citation type="submission" date="2014-04" db="EMBL/GenBank/DDBJ databases">
        <title>Evolutionary Origins and Diversification of the Mycorrhizal Mutualists.</title>
        <authorList>
            <consortium name="DOE Joint Genome Institute"/>
            <consortium name="Mycorrhizal Genomics Consortium"/>
            <person name="Kohler A."/>
            <person name="Kuo A."/>
            <person name="Nagy L.G."/>
            <person name="Floudas D."/>
            <person name="Copeland A."/>
            <person name="Barry K.W."/>
            <person name="Cichocki N."/>
            <person name="Veneault-Fourrey C."/>
            <person name="LaButti K."/>
            <person name="Lindquist E.A."/>
            <person name="Lipzen A."/>
            <person name="Lundell T."/>
            <person name="Morin E."/>
            <person name="Murat C."/>
            <person name="Riley R."/>
            <person name="Ohm R."/>
            <person name="Sun H."/>
            <person name="Tunlid A."/>
            <person name="Henrissat B."/>
            <person name="Grigoriev I.V."/>
            <person name="Hibbett D.S."/>
            <person name="Martin F."/>
        </authorList>
    </citation>
    <scope>NUCLEOTIDE SEQUENCE [LARGE SCALE GENOMIC DNA]</scope>
    <source>
        <strain evidence="1 2">FD-317 M1</strain>
    </source>
</reference>
<protein>
    <recommendedName>
        <fullName evidence="3">CxC1-like cysteine cluster associated with KDZ transposases domain-containing protein</fullName>
    </recommendedName>
</protein>
<accession>A0A0D0AT14</accession>
<dbReference type="HOGENOM" id="CLU_004552_7_0_1"/>
<evidence type="ECO:0000313" key="1">
    <source>
        <dbReference type="EMBL" id="KIK53545.1"/>
    </source>
</evidence>
<dbReference type="AlphaFoldDB" id="A0A0D0AT14"/>
<feature type="non-terminal residue" evidence="1">
    <location>
        <position position="87"/>
    </location>
</feature>
<sequence>IKQIALVTCTCCPIMDQLVARGLFPCAPIDLSLAVEMQVLEFVTMLFLRISPNNTAWCGALEQFLQKQGYHLMGKDPLRRRFSSALQ</sequence>
<evidence type="ECO:0008006" key="3">
    <source>
        <dbReference type="Google" id="ProtNLM"/>
    </source>
</evidence>
<gene>
    <name evidence="1" type="ORF">GYMLUDRAFT_178892</name>
</gene>